<keyword evidence="5" id="KW-1185">Reference proteome</keyword>
<evidence type="ECO:0000313" key="5">
    <source>
        <dbReference type="Proteomes" id="UP001355056"/>
    </source>
</evidence>
<evidence type="ECO:0000313" key="4">
    <source>
        <dbReference type="EMBL" id="MEG3182431.1"/>
    </source>
</evidence>
<dbReference type="RefSeq" id="WP_332613626.1">
    <property type="nucleotide sequence ID" value="NZ_JAXGFP010000001.1"/>
</dbReference>
<name>A0ABU7YUE5_9GAMM</name>
<dbReference type="InterPro" id="IPR001375">
    <property type="entry name" value="Peptidase_S9_cat"/>
</dbReference>
<reference evidence="4 5" key="1">
    <citation type="journal article" date="2016" name="Int. J. Syst. Evol. Microbiol.">
        <title>Lysobacter erysipheiresistens sp. nov., an antagonist of powdery mildew, isolated from tobacco-cultivated soil.</title>
        <authorList>
            <person name="Xie B."/>
            <person name="Li T."/>
            <person name="Lin X."/>
            <person name="Wang C.J."/>
            <person name="Chen Y.J."/>
            <person name="Liu W.J."/>
            <person name="Zhao Z.W."/>
        </authorList>
    </citation>
    <scope>NUCLEOTIDE SEQUENCE [LARGE SCALE GENOMIC DNA]</scope>
    <source>
        <strain evidence="4 5">RS-LYSO-3</strain>
    </source>
</reference>
<dbReference type="EMBL" id="JAXGFP010000001">
    <property type="protein sequence ID" value="MEG3182431.1"/>
    <property type="molecule type" value="Genomic_DNA"/>
</dbReference>
<dbReference type="PANTHER" id="PTHR42776:SF27">
    <property type="entry name" value="DIPEPTIDYL PEPTIDASE FAMILY MEMBER 6"/>
    <property type="match status" value="1"/>
</dbReference>
<dbReference type="Proteomes" id="UP001355056">
    <property type="component" value="Unassembled WGS sequence"/>
</dbReference>
<feature type="chain" id="PRO_5047299464" evidence="2">
    <location>
        <begin position="23"/>
        <end position="686"/>
    </location>
</feature>
<dbReference type="Pfam" id="PF00326">
    <property type="entry name" value="Peptidase_S9"/>
    <property type="match status" value="1"/>
</dbReference>
<sequence length="686" mass="74942">MKSRIRSALFATLAVASVGASAQSQADAVGGAIASAAVAHPVDVGRYVRADTFNEIKLSPNGDYYAATVPLDDGERTGLVITHRESHTVSGTFMLGKNTHVDEFHWVNAERVVLSISQKFGALDEPMGTGELYAINADGSQVELLVGQRVRGPELGTRVSRKKAEMVAARLVDDLPGNDREVIIAVSTFDADPFTRAERMDVYSGRRHEMARAPVLRADFVTDNRGQVRFAVGADTDNAQRMYYRAGASAEWQLLNDEDQTGLRQLPLGFSADDKIAYIEVEHHSGPNSIVAFNVADQSRKQVLRDDNSDPDRILYDSTNAIPVGALLRDGKPRTAFFDDGSGEARLYRSLEAAFGKQPVLITSQTADGRIALVRTWNDRNPGDFYLFDRQAKTADLLLSRAQWFDPRQMASTRPIELKARDGLPLHGYLTLPAGSDGKSEPMVVLPHGGPFGVRDTWDFDGEVQLLAEAGYAVLRLNFRGSAGYGKAFADAGARQWGRAMQDDLTDATRWAIEQGIADSERICIYGGSYGAYAALMGVAREPTLYRCAVGYVGVYDLPTMHTDGDIQQRGSGETFLNEWIGERDKLDAVSPNNLADRIEVPVFLAAGGEDERAPIEHSEMMERALRSAGVPVETLYYDTEGHGFYLQEHRREYYTRLLAFLSRHLGGGIAATTAGGGDNGATADK</sequence>
<evidence type="ECO:0000256" key="2">
    <source>
        <dbReference type="SAM" id="SignalP"/>
    </source>
</evidence>
<gene>
    <name evidence="4" type="ORF">SNE34_00175</name>
</gene>
<dbReference type="SUPFAM" id="SSF53474">
    <property type="entry name" value="alpha/beta-Hydrolases"/>
    <property type="match status" value="1"/>
</dbReference>
<dbReference type="EC" id="3.4.-.-" evidence="4"/>
<dbReference type="Gene3D" id="3.40.50.1820">
    <property type="entry name" value="alpha/beta hydrolase"/>
    <property type="match status" value="1"/>
</dbReference>
<evidence type="ECO:0000259" key="3">
    <source>
        <dbReference type="Pfam" id="PF00326"/>
    </source>
</evidence>
<dbReference type="PANTHER" id="PTHR42776">
    <property type="entry name" value="SERINE PEPTIDASE S9 FAMILY MEMBER"/>
    <property type="match status" value="1"/>
</dbReference>
<evidence type="ECO:0000256" key="1">
    <source>
        <dbReference type="ARBA" id="ARBA00022801"/>
    </source>
</evidence>
<proteinExistence type="predicted"/>
<dbReference type="SUPFAM" id="SSF82171">
    <property type="entry name" value="DPP6 N-terminal domain-like"/>
    <property type="match status" value="1"/>
</dbReference>
<dbReference type="InterPro" id="IPR029058">
    <property type="entry name" value="AB_hydrolase_fold"/>
</dbReference>
<dbReference type="GO" id="GO:0016787">
    <property type="term" value="F:hydrolase activity"/>
    <property type="evidence" value="ECO:0007669"/>
    <property type="project" value="UniProtKB-KW"/>
</dbReference>
<accession>A0ABU7YUE5</accession>
<comment type="caution">
    <text evidence="4">The sequence shown here is derived from an EMBL/GenBank/DDBJ whole genome shotgun (WGS) entry which is preliminary data.</text>
</comment>
<keyword evidence="1 4" id="KW-0378">Hydrolase</keyword>
<feature type="signal peptide" evidence="2">
    <location>
        <begin position="1"/>
        <end position="22"/>
    </location>
</feature>
<organism evidence="4 5">
    <name type="scientific">Novilysobacter erysipheiresistens</name>
    <dbReference type="NCBI Taxonomy" id="1749332"/>
    <lineage>
        <taxon>Bacteria</taxon>
        <taxon>Pseudomonadati</taxon>
        <taxon>Pseudomonadota</taxon>
        <taxon>Gammaproteobacteria</taxon>
        <taxon>Lysobacterales</taxon>
        <taxon>Lysobacteraceae</taxon>
        <taxon>Novilysobacter</taxon>
    </lineage>
</organism>
<keyword evidence="2" id="KW-0732">Signal</keyword>
<feature type="domain" description="Peptidase S9 prolyl oligopeptidase catalytic" evidence="3">
    <location>
        <begin position="458"/>
        <end position="668"/>
    </location>
</feature>
<protein>
    <submittedName>
        <fullName evidence="4">S9 family peptidase</fullName>
        <ecNumber evidence="4">3.4.-.-</ecNumber>
    </submittedName>
</protein>